<accession>A0ACC3TDC5</accession>
<gene>
    <name evidence="1" type="ORF">V1525DRAFT_393187</name>
</gene>
<evidence type="ECO:0000313" key="1">
    <source>
        <dbReference type="EMBL" id="KAK9241454.1"/>
    </source>
</evidence>
<sequence>MASSFDPTAVNLETADPAQVICFLQASADDYNGQLGARISAVFVIFVVSTGATYFPVASRRFRMLKMPEYVYLFARYFGAGVIVSTAFVHLVDPAYQEIGPQSCVGMTGGWASYSWPPAIILSSVVGIFLLDFWASRYVEQKYGRSHAEMDTEILLTEGGGRMEGLEQQAHIHMHGDDDDVCVASDSSANRKSLANIKSNQEETTVTDVEAVKDDINSYLFKEQMAAFLILEFGIIFHSIFIGLNLGVAGASFSTLYPVLVFHQAFEGLGIGARMSAIPFPTKYRYGPELLSLAYGITTPISIAVGIGARGSYSSSSFTTNIVSGIFDSISAGILIYSGLVELVARDFLFDPHRTKSSKKLTFMVISLLTGAGIMSLIGKWA</sequence>
<reference evidence="2" key="1">
    <citation type="journal article" date="2024" name="Front. Bioeng. Biotechnol.">
        <title>Genome-scale model development and genomic sequencing of the oleaginous clade Lipomyces.</title>
        <authorList>
            <person name="Czajka J.J."/>
            <person name="Han Y."/>
            <person name="Kim J."/>
            <person name="Mondo S.J."/>
            <person name="Hofstad B.A."/>
            <person name="Robles A."/>
            <person name="Haridas S."/>
            <person name="Riley R."/>
            <person name="LaButti K."/>
            <person name="Pangilinan J."/>
            <person name="Andreopoulos W."/>
            <person name="Lipzen A."/>
            <person name="Yan J."/>
            <person name="Wang M."/>
            <person name="Ng V."/>
            <person name="Grigoriev I.V."/>
            <person name="Spatafora J.W."/>
            <person name="Magnuson J.K."/>
            <person name="Baker S.E."/>
            <person name="Pomraning K.R."/>
        </authorList>
    </citation>
    <scope>NUCLEOTIDE SEQUENCE [LARGE SCALE GENOMIC DNA]</scope>
    <source>
        <strain evidence="2">CBS 7786</strain>
    </source>
</reference>
<proteinExistence type="predicted"/>
<organism evidence="1 2">
    <name type="scientific">Lipomyces kononenkoae</name>
    <name type="common">Yeast</name>
    <dbReference type="NCBI Taxonomy" id="34357"/>
    <lineage>
        <taxon>Eukaryota</taxon>
        <taxon>Fungi</taxon>
        <taxon>Dikarya</taxon>
        <taxon>Ascomycota</taxon>
        <taxon>Saccharomycotina</taxon>
        <taxon>Lipomycetes</taxon>
        <taxon>Lipomycetales</taxon>
        <taxon>Lipomycetaceae</taxon>
        <taxon>Lipomyces</taxon>
    </lineage>
</organism>
<keyword evidence="2" id="KW-1185">Reference proteome</keyword>
<dbReference type="Proteomes" id="UP001433508">
    <property type="component" value="Unassembled WGS sequence"/>
</dbReference>
<protein>
    <submittedName>
        <fullName evidence="1">Zinc/iron permease</fullName>
    </submittedName>
</protein>
<evidence type="ECO:0000313" key="2">
    <source>
        <dbReference type="Proteomes" id="UP001433508"/>
    </source>
</evidence>
<comment type="caution">
    <text evidence="1">The sequence shown here is derived from an EMBL/GenBank/DDBJ whole genome shotgun (WGS) entry which is preliminary data.</text>
</comment>
<dbReference type="EMBL" id="MU971335">
    <property type="protein sequence ID" value="KAK9241454.1"/>
    <property type="molecule type" value="Genomic_DNA"/>
</dbReference>
<name>A0ACC3TDC5_LIPKO</name>